<evidence type="ECO:0000256" key="4">
    <source>
        <dbReference type="ARBA" id="ARBA00023155"/>
    </source>
</evidence>
<feature type="compositionally biased region" description="Basic residues" evidence="8">
    <location>
        <begin position="816"/>
        <end position="827"/>
    </location>
</feature>
<feature type="compositionally biased region" description="Low complexity" evidence="8">
    <location>
        <begin position="584"/>
        <end position="598"/>
    </location>
</feature>
<dbReference type="FunFam" id="1.10.10.60:FF:000176">
    <property type="entry name" value="pancreas/duodenum homeobox protein 1"/>
    <property type="match status" value="1"/>
</dbReference>
<dbReference type="EnsemblMetazoa" id="SCAU012322-RD">
    <property type="protein sequence ID" value="SCAU012322-PD"/>
    <property type="gene ID" value="SCAU012322"/>
</dbReference>
<feature type="DNA-binding region" description="Homeobox" evidence="6">
    <location>
        <begin position="246"/>
        <end position="305"/>
    </location>
</feature>
<dbReference type="InterPro" id="IPR020479">
    <property type="entry name" value="HD_metazoa"/>
</dbReference>
<keyword evidence="2" id="KW-0217">Developmental protein</keyword>
<feature type="region of interest" description="Disordered" evidence="8">
    <location>
        <begin position="457"/>
        <end position="491"/>
    </location>
</feature>
<feature type="region of interest" description="Disordered" evidence="8">
    <location>
        <begin position="816"/>
        <end position="843"/>
    </location>
</feature>
<dbReference type="CDD" id="cd00086">
    <property type="entry name" value="homeodomain"/>
    <property type="match status" value="1"/>
</dbReference>
<dbReference type="PANTHER" id="PTHR45664">
    <property type="entry name" value="PROTEIN ZERKNUELLT 1-RELATED"/>
    <property type="match status" value="1"/>
</dbReference>
<evidence type="ECO:0000256" key="6">
    <source>
        <dbReference type="PROSITE-ProRule" id="PRU00108"/>
    </source>
</evidence>
<evidence type="ECO:0000313" key="11">
    <source>
        <dbReference type="Proteomes" id="UP000095300"/>
    </source>
</evidence>
<dbReference type="GO" id="GO:0005634">
    <property type="term" value="C:nucleus"/>
    <property type="evidence" value="ECO:0007669"/>
    <property type="project" value="UniProtKB-SubCell"/>
</dbReference>
<dbReference type="Pfam" id="PF00046">
    <property type="entry name" value="Homeodomain"/>
    <property type="match status" value="1"/>
</dbReference>
<dbReference type="InterPro" id="IPR009057">
    <property type="entry name" value="Homeodomain-like_sf"/>
</dbReference>
<dbReference type="STRING" id="35570.A0A1I8PYW0"/>
<dbReference type="PROSITE" id="PS50071">
    <property type="entry name" value="HOMEOBOX_2"/>
    <property type="match status" value="1"/>
</dbReference>
<dbReference type="GO" id="GO:0000981">
    <property type="term" value="F:DNA-binding transcription factor activity, RNA polymerase II-specific"/>
    <property type="evidence" value="ECO:0007669"/>
    <property type="project" value="InterPro"/>
</dbReference>
<feature type="region of interest" description="Disordered" evidence="8">
    <location>
        <begin position="524"/>
        <end position="563"/>
    </location>
</feature>
<dbReference type="OrthoDB" id="6159439at2759"/>
<protein>
    <recommendedName>
        <fullName evidence="9">Homeobox domain-containing protein</fullName>
    </recommendedName>
</protein>
<feature type="compositionally biased region" description="Basic and acidic residues" evidence="8">
    <location>
        <begin position="315"/>
        <end position="326"/>
    </location>
</feature>
<gene>
    <name evidence="10" type="primary">106086489</name>
</gene>
<dbReference type="InterPro" id="IPR001356">
    <property type="entry name" value="HD"/>
</dbReference>
<dbReference type="PROSITE" id="PS00027">
    <property type="entry name" value="HOMEOBOX_1"/>
    <property type="match status" value="1"/>
</dbReference>
<dbReference type="SMART" id="SM00389">
    <property type="entry name" value="HOX"/>
    <property type="match status" value="1"/>
</dbReference>
<keyword evidence="11" id="KW-1185">Reference proteome</keyword>
<dbReference type="EnsemblMetazoa" id="SCAU012322-RA">
    <property type="protein sequence ID" value="SCAU012322-PA"/>
    <property type="gene ID" value="SCAU012322"/>
</dbReference>
<dbReference type="PANTHER" id="PTHR45664:SF2">
    <property type="entry name" value="HOMEOTIC PROTEIN PROBOSCIPEDIA"/>
    <property type="match status" value="1"/>
</dbReference>
<feature type="region of interest" description="Disordered" evidence="8">
    <location>
        <begin position="218"/>
        <end position="240"/>
    </location>
</feature>
<evidence type="ECO:0000256" key="1">
    <source>
        <dbReference type="ARBA" id="ARBA00004123"/>
    </source>
</evidence>
<feature type="region of interest" description="Disordered" evidence="8">
    <location>
        <begin position="299"/>
        <end position="377"/>
    </location>
</feature>
<evidence type="ECO:0000313" key="10">
    <source>
        <dbReference type="EnsemblMetazoa" id="SCAU012322-PC"/>
    </source>
</evidence>
<proteinExistence type="predicted"/>
<dbReference type="KEGG" id="scac:106086489"/>
<reference evidence="10" key="2">
    <citation type="submission" date="2020-05" db="UniProtKB">
        <authorList>
            <consortium name="EnsemblMetazoa"/>
        </authorList>
    </citation>
    <scope>IDENTIFICATION</scope>
    <source>
        <strain evidence="10">USDA</strain>
    </source>
</reference>
<dbReference type="Gene3D" id="1.10.10.60">
    <property type="entry name" value="Homeodomain-like"/>
    <property type="match status" value="1"/>
</dbReference>
<comment type="subcellular location">
    <subcellularLocation>
        <location evidence="1 6 7">Nucleus</location>
    </subcellularLocation>
</comment>
<dbReference type="SUPFAM" id="SSF46689">
    <property type="entry name" value="Homeodomain-like"/>
    <property type="match status" value="1"/>
</dbReference>
<dbReference type="Proteomes" id="UP000095300">
    <property type="component" value="Unassembled WGS sequence"/>
</dbReference>
<dbReference type="PRINTS" id="PR00024">
    <property type="entry name" value="HOMEOBOX"/>
</dbReference>
<dbReference type="EnsemblMetazoa" id="SCAU012322-RB">
    <property type="protein sequence ID" value="SCAU012322-PB"/>
    <property type="gene ID" value="SCAU012322"/>
</dbReference>
<dbReference type="PROSITE" id="PS00032">
    <property type="entry name" value="ANTENNAPEDIA"/>
    <property type="match status" value="1"/>
</dbReference>
<keyword evidence="5 6" id="KW-0539">Nucleus</keyword>
<feature type="compositionally biased region" description="Low complexity" evidence="8">
    <location>
        <begin position="533"/>
        <end position="560"/>
    </location>
</feature>
<evidence type="ECO:0000256" key="2">
    <source>
        <dbReference type="ARBA" id="ARBA00022473"/>
    </source>
</evidence>
<dbReference type="GO" id="GO:0000978">
    <property type="term" value="F:RNA polymerase II cis-regulatory region sequence-specific DNA binding"/>
    <property type="evidence" value="ECO:0007669"/>
    <property type="project" value="TreeGrafter"/>
</dbReference>
<feature type="compositionally biased region" description="Gly residues" evidence="8">
    <location>
        <begin position="481"/>
        <end position="491"/>
    </location>
</feature>
<evidence type="ECO:0000256" key="5">
    <source>
        <dbReference type="ARBA" id="ARBA00023242"/>
    </source>
</evidence>
<sequence length="924" mass="99500">MCAYLNRKLAAAEKYSYSQRFAGDRYRDKHKVEEHITHFYKMQEVCTTLESQMGAQIKSESPLNAMQVQTGQTIVPGATPQVQQQQQHQQNHAAAAAAAAAMIANKMGPNCDKRVGPAGGLVAHVGVGGNAEQQPYWMTASEGGFINSQPSMAEFLNHLSPESPKMLVGGGGGGGAGGMGSGGVTPVGVGGGGYPVGVGVPQTPDGMDSVPEYPWMKEKKTSRKNSNNSNQADNAITEFVPENGLPRRLRTAYTNTQLLELEKEFHFNKYLCRPRRIEIAASLDLTERQVKVWFQNRRMKHKRQTLSKTDDEDNKDSLKGDDDHSDSNSNSKKSCQGCELPSDDIPDSTSNSRGHNNNTPSATNNNASAGSLTPNSTLESGISSNLLGSTTVSASNMVSADSSVASSGSLDDDLEEAPIKVKKKDDQQHIKKESLVSTSTQKISQFSGYDTPISIGGLASGYRRDSDTSSQHSQATTNSTNGGGGAAAGMVGGKRRYNSNASANAAAANMAAANTTSADGNGPFYPAYYGSKQQLQSPQQQALHAQQQQQQQPTPPTSGQDYYGKYDIEFAAAGSPQHLAHRLQQQQHHQQTQQQQQQMHVPNGEYLSPKPDFMAPSQVSPHLKGSNDIAVAKLHQGANVFHTPPQQPQHIQQPFYNHHGGGGGESMQFQAGHAYNHHPHHGSGVVYGPHNHQQMPPDFDGSGNYYDPKVQGANGGAGVYYDQINFQQQAGDFNPHQPQHHMSHINSATASALGIHMEGAGPPPPPLPPGGQHNQLQQQFYNNHHHHHHHHHQAGGPHHGGGVVDQQYNHHGYNHHGHGHFSHHHQHQQPLSDNHVGPPMPADGLLDSDPPPHIQMPPGAVANSFVNPANVQPTAAMPTHNSNFPQSGPGANLTGMVENSNSSSDFNFLSNLANDFVPEYYQLS</sequence>
<reference evidence="11" key="1">
    <citation type="submission" date="2015-05" db="EMBL/GenBank/DDBJ databases">
        <authorList>
            <person name="Wilson R.K."/>
            <person name="Warren W.C."/>
            <person name="Olafson P."/>
        </authorList>
    </citation>
    <scope>NUCLEOTIDE SEQUENCE [LARGE SCALE GENOMIC DNA]</scope>
    <source>
        <strain evidence="11">USDA</strain>
    </source>
</reference>
<name>A0A1I8PYW0_STOCA</name>
<feature type="compositionally biased region" description="Polar residues" evidence="8">
    <location>
        <begin position="468"/>
        <end position="480"/>
    </location>
</feature>
<keyword evidence="4 6" id="KW-0371">Homeobox</keyword>
<keyword evidence="3 6" id="KW-0238">DNA-binding</keyword>
<evidence type="ECO:0000256" key="8">
    <source>
        <dbReference type="SAM" id="MobiDB-lite"/>
    </source>
</evidence>
<dbReference type="InterPro" id="IPR001827">
    <property type="entry name" value="Homeobox_Antennapedia_CS"/>
</dbReference>
<dbReference type="InterPro" id="IPR017970">
    <property type="entry name" value="Homeobox_CS"/>
</dbReference>
<organism evidence="10 11">
    <name type="scientific">Stomoxys calcitrans</name>
    <name type="common">Stable fly</name>
    <name type="synonym">Conops calcitrans</name>
    <dbReference type="NCBI Taxonomy" id="35570"/>
    <lineage>
        <taxon>Eukaryota</taxon>
        <taxon>Metazoa</taxon>
        <taxon>Ecdysozoa</taxon>
        <taxon>Arthropoda</taxon>
        <taxon>Hexapoda</taxon>
        <taxon>Insecta</taxon>
        <taxon>Pterygota</taxon>
        <taxon>Neoptera</taxon>
        <taxon>Endopterygota</taxon>
        <taxon>Diptera</taxon>
        <taxon>Brachycera</taxon>
        <taxon>Muscomorpha</taxon>
        <taxon>Muscoidea</taxon>
        <taxon>Muscidae</taxon>
        <taxon>Stomoxys</taxon>
    </lineage>
</organism>
<evidence type="ECO:0000256" key="3">
    <source>
        <dbReference type="ARBA" id="ARBA00023125"/>
    </source>
</evidence>
<dbReference type="VEuPathDB" id="VectorBase:SCAU012322"/>
<feature type="domain" description="Homeobox" evidence="9">
    <location>
        <begin position="244"/>
        <end position="304"/>
    </location>
</feature>
<dbReference type="AlphaFoldDB" id="A0A1I8PYW0"/>
<feature type="compositionally biased region" description="Low complexity" evidence="8">
    <location>
        <begin position="356"/>
        <end position="373"/>
    </location>
</feature>
<dbReference type="EnsemblMetazoa" id="SCAU012322-RC">
    <property type="protein sequence ID" value="SCAU012322-PC"/>
    <property type="gene ID" value="SCAU012322"/>
</dbReference>
<evidence type="ECO:0000256" key="7">
    <source>
        <dbReference type="RuleBase" id="RU000682"/>
    </source>
</evidence>
<dbReference type="GO" id="GO:0048513">
    <property type="term" value="P:animal organ development"/>
    <property type="evidence" value="ECO:0007669"/>
    <property type="project" value="UniProtKB-ARBA"/>
</dbReference>
<evidence type="ECO:0000259" key="9">
    <source>
        <dbReference type="PROSITE" id="PS50071"/>
    </source>
</evidence>
<accession>A0A1I8PYW0</accession>
<feature type="region of interest" description="Disordered" evidence="8">
    <location>
        <begin position="577"/>
        <end position="610"/>
    </location>
</feature>